<sequence>MAEDVVAIREGATAGQAARAPTAPAPTWASLPAPLRRACLGWGLAIMAGLVAAPPLVAGLQHYGLPQFYLIRHDMLWLAVTAALLLGFAVVRLPAGRVGRLPALRLDVTAWSAAALVVTIAAAGALLALRGFALSRDETMADFDAAILRSGRLAAALPPDWRALREALIPEFLLPVPGGTVWLSNYLPGNAALRALVGLVADPAWTSPLLAGVAVLAAWRCARKLWPDRPDAGIVAIVMLAGSTQVLVTAMTAYAMTAHLALDLVWLALYLRDDRRGHLGAVAVGALACGLHQIVFHPLFVAPFVLHLVARRRIGLALVYAGSYAVICAFWIGYWQIVLASQGIARSGEVGAGFLGQRVVAFLADLGPDNLTLMIANALRFAGWQPLLLLPLAGLAWGAVRRDESVARPLAGGLVLTFAAMLILVPHQGHGWGYRYLHGLIGNACLLAGWGWIAATARAAPGERRAAVLAVTATTVLALAVALPLRLVQATVMIAPYRGAMAAIAATGADLVMVDRTGIAFGHDLVRNDPDLRGRPLVLDLGAVDPDTLAALCRRHRIAVFDRKTADACRTGRTPCGSASPSTWPSTPRRHPP</sequence>
<feature type="transmembrane region" description="Helical" evidence="2">
    <location>
        <begin position="234"/>
        <end position="257"/>
    </location>
</feature>
<feature type="transmembrane region" description="Helical" evidence="2">
    <location>
        <begin position="204"/>
        <end position="222"/>
    </location>
</feature>
<feature type="transmembrane region" description="Helical" evidence="2">
    <location>
        <begin position="381"/>
        <end position="399"/>
    </location>
</feature>
<dbReference type="Proteomes" id="UP000249130">
    <property type="component" value="Unassembled WGS sequence"/>
</dbReference>
<keyword evidence="2" id="KW-0472">Membrane</keyword>
<feature type="transmembrane region" description="Helical" evidence="2">
    <location>
        <begin position="40"/>
        <end position="63"/>
    </location>
</feature>
<feature type="transmembrane region" description="Helical" evidence="2">
    <location>
        <begin position="277"/>
        <end position="302"/>
    </location>
</feature>
<accession>A0A327KUU7</accession>
<dbReference type="OrthoDB" id="7888991at2"/>
<feature type="region of interest" description="Disordered" evidence="1">
    <location>
        <begin position="569"/>
        <end position="593"/>
    </location>
</feature>
<keyword evidence="2" id="KW-0812">Transmembrane</keyword>
<evidence type="ECO:0008006" key="5">
    <source>
        <dbReference type="Google" id="ProtNLM"/>
    </source>
</evidence>
<evidence type="ECO:0000256" key="2">
    <source>
        <dbReference type="SAM" id="Phobius"/>
    </source>
</evidence>
<dbReference type="AlphaFoldDB" id="A0A327KUU7"/>
<comment type="caution">
    <text evidence="3">The sequence shown here is derived from an EMBL/GenBank/DDBJ whole genome shotgun (WGS) entry which is preliminary data.</text>
</comment>
<feature type="transmembrane region" description="Helical" evidence="2">
    <location>
        <begin position="108"/>
        <end position="129"/>
    </location>
</feature>
<name>A0A327KUU7_9BRAD</name>
<feature type="transmembrane region" description="Helical" evidence="2">
    <location>
        <begin position="467"/>
        <end position="488"/>
    </location>
</feature>
<keyword evidence="2" id="KW-1133">Transmembrane helix</keyword>
<dbReference type="RefSeq" id="WP_111420433.1">
    <property type="nucleotide sequence ID" value="NZ_NPEX01000134.1"/>
</dbReference>
<feature type="transmembrane region" description="Helical" evidence="2">
    <location>
        <begin position="406"/>
        <end position="424"/>
    </location>
</feature>
<evidence type="ECO:0000256" key="1">
    <source>
        <dbReference type="SAM" id="MobiDB-lite"/>
    </source>
</evidence>
<organism evidence="3 4">
    <name type="scientific">Rhodoplanes roseus</name>
    <dbReference type="NCBI Taxonomy" id="29409"/>
    <lineage>
        <taxon>Bacteria</taxon>
        <taxon>Pseudomonadati</taxon>
        <taxon>Pseudomonadota</taxon>
        <taxon>Alphaproteobacteria</taxon>
        <taxon>Hyphomicrobiales</taxon>
        <taxon>Nitrobacteraceae</taxon>
        <taxon>Rhodoplanes</taxon>
    </lineage>
</organism>
<feature type="transmembrane region" description="Helical" evidence="2">
    <location>
        <begin position="75"/>
        <end position="96"/>
    </location>
</feature>
<feature type="transmembrane region" description="Helical" evidence="2">
    <location>
        <begin position="436"/>
        <end position="455"/>
    </location>
</feature>
<evidence type="ECO:0000313" key="4">
    <source>
        <dbReference type="Proteomes" id="UP000249130"/>
    </source>
</evidence>
<reference evidence="3 4" key="1">
    <citation type="submission" date="2017-07" db="EMBL/GenBank/DDBJ databases">
        <title>Draft Genome Sequences of Select Purple Nonsulfur Bacteria.</title>
        <authorList>
            <person name="Lasarre B."/>
            <person name="Mckinlay J.B."/>
        </authorList>
    </citation>
    <scope>NUCLEOTIDE SEQUENCE [LARGE SCALE GENOMIC DNA]</scope>
    <source>
        <strain evidence="3 4">DSM 5909</strain>
    </source>
</reference>
<keyword evidence="4" id="KW-1185">Reference proteome</keyword>
<evidence type="ECO:0000313" key="3">
    <source>
        <dbReference type="EMBL" id="RAI42680.1"/>
    </source>
</evidence>
<feature type="transmembrane region" description="Helical" evidence="2">
    <location>
        <begin position="314"/>
        <end position="337"/>
    </location>
</feature>
<proteinExistence type="predicted"/>
<feature type="compositionally biased region" description="Polar residues" evidence="1">
    <location>
        <begin position="577"/>
        <end position="586"/>
    </location>
</feature>
<dbReference type="EMBL" id="NPEX01000134">
    <property type="protein sequence ID" value="RAI42680.1"/>
    <property type="molecule type" value="Genomic_DNA"/>
</dbReference>
<gene>
    <name evidence="3" type="ORF">CH341_18220</name>
</gene>
<protein>
    <recommendedName>
        <fullName evidence="5">Glycosyltransferase RgtA/B/C/D-like domain-containing protein</fullName>
    </recommendedName>
</protein>
<feature type="non-terminal residue" evidence="3">
    <location>
        <position position="593"/>
    </location>
</feature>